<feature type="region of interest" description="Disordered" evidence="4">
    <location>
        <begin position="818"/>
        <end position="848"/>
    </location>
</feature>
<proteinExistence type="inferred from homology"/>
<dbReference type="Pfam" id="PF20437">
    <property type="entry name" value="LonC_helical"/>
    <property type="match status" value="1"/>
</dbReference>
<dbReference type="Pfam" id="PF05362">
    <property type="entry name" value="Lon_C"/>
    <property type="match status" value="1"/>
</dbReference>
<dbReference type="RefSeq" id="WP_145185827.1">
    <property type="nucleotide sequence ID" value="NZ_CP036290.1"/>
</dbReference>
<dbReference type="Gene3D" id="1.10.8.60">
    <property type="match status" value="1"/>
</dbReference>
<dbReference type="InterPro" id="IPR046843">
    <property type="entry name" value="LonB_AAA-LID"/>
</dbReference>
<keyword evidence="2 6" id="KW-0378">Hydrolase</keyword>
<feature type="active site" evidence="2">
    <location>
        <position position="723"/>
    </location>
</feature>
<dbReference type="OrthoDB" id="9758568at2"/>
<evidence type="ECO:0000313" key="6">
    <source>
        <dbReference type="EMBL" id="QDU84391.1"/>
    </source>
</evidence>
<keyword evidence="3" id="KW-0175">Coiled coil</keyword>
<comment type="similarity">
    <text evidence="2">Belongs to the peptidase S16 family.</text>
</comment>
<dbReference type="GO" id="GO:0004176">
    <property type="term" value="F:ATP-dependent peptidase activity"/>
    <property type="evidence" value="ECO:0007669"/>
    <property type="project" value="UniProtKB-UniRule"/>
</dbReference>
<dbReference type="InterPro" id="IPR020568">
    <property type="entry name" value="Ribosomal_Su5_D2-typ_SF"/>
</dbReference>
<dbReference type="Pfam" id="PF20436">
    <property type="entry name" value="LonB_AAA-LID"/>
    <property type="match status" value="1"/>
</dbReference>
<gene>
    <name evidence="6" type="primary">lon2_2</name>
    <name evidence="6" type="ORF">Pla163_14980</name>
</gene>
<dbReference type="EMBL" id="CP036290">
    <property type="protein sequence ID" value="QDU84391.1"/>
    <property type="molecule type" value="Genomic_DNA"/>
</dbReference>
<dbReference type="GO" id="GO:0005524">
    <property type="term" value="F:ATP binding"/>
    <property type="evidence" value="ECO:0007669"/>
    <property type="project" value="InterPro"/>
</dbReference>
<dbReference type="Gene3D" id="3.40.50.300">
    <property type="entry name" value="P-loop containing nucleotide triphosphate hydrolases"/>
    <property type="match status" value="2"/>
</dbReference>
<dbReference type="PANTHER" id="PTHR10046">
    <property type="entry name" value="ATP DEPENDENT LON PROTEASE FAMILY MEMBER"/>
    <property type="match status" value="1"/>
</dbReference>
<dbReference type="InterPro" id="IPR014721">
    <property type="entry name" value="Ribsml_uS5_D2-typ_fold_subgr"/>
</dbReference>
<evidence type="ECO:0000256" key="3">
    <source>
        <dbReference type="SAM" id="Coils"/>
    </source>
</evidence>
<evidence type="ECO:0000313" key="7">
    <source>
        <dbReference type="Proteomes" id="UP000319342"/>
    </source>
</evidence>
<evidence type="ECO:0000256" key="1">
    <source>
        <dbReference type="ARBA" id="ARBA00022670"/>
    </source>
</evidence>
<organism evidence="6 7">
    <name type="scientific">Rohdeia mirabilis</name>
    <dbReference type="NCBI Taxonomy" id="2528008"/>
    <lineage>
        <taxon>Bacteria</taxon>
        <taxon>Pseudomonadati</taxon>
        <taxon>Planctomycetota</taxon>
        <taxon>Planctomycetia</taxon>
        <taxon>Planctomycetia incertae sedis</taxon>
        <taxon>Rohdeia</taxon>
    </lineage>
</organism>
<dbReference type="GO" id="GO:0004252">
    <property type="term" value="F:serine-type endopeptidase activity"/>
    <property type="evidence" value="ECO:0007669"/>
    <property type="project" value="UniProtKB-UniRule"/>
</dbReference>
<keyword evidence="1 2" id="KW-0645">Protease</keyword>
<feature type="coiled-coil region" evidence="3">
    <location>
        <begin position="233"/>
        <end position="267"/>
    </location>
</feature>
<dbReference type="Proteomes" id="UP000319342">
    <property type="component" value="Chromosome"/>
</dbReference>
<evidence type="ECO:0000256" key="2">
    <source>
        <dbReference type="PROSITE-ProRule" id="PRU01122"/>
    </source>
</evidence>
<keyword evidence="7" id="KW-1185">Reference proteome</keyword>
<dbReference type="PROSITE" id="PS51786">
    <property type="entry name" value="LON_PROTEOLYTIC"/>
    <property type="match status" value="1"/>
</dbReference>
<name>A0A518CYT2_9BACT</name>
<dbReference type="InterPro" id="IPR008269">
    <property type="entry name" value="Lon_proteolytic"/>
</dbReference>
<evidence type="ECO:0000259" key="5">
    <source>
        <dbReference type="PROSITE" id="PS51786"/>
    </source>
</evidence>
<dbReference type="GO" id="GO:0006508">
    <property type="term" value="P:proteolysis"/>
    <property type="evidence" value="ECO:0007669"/>
    <property type="project" value="UniProtKB-KW"/>
</dbReference>
<keyword evidence="2" id="KW-0720">Serine protease</keyword>
<dbReference type="SUPFAM" id="SSF52540">
    <property type="entry name" value="P-loop containing nucleoside triphosphate hydrolases"/>
    <property type="match status" value="1"/>
</dbReference>
<reference evidence="6 7" key="1">
    <citation type="submission" date="2019-02" db="EMBL/GenBank/DDBJ databases">
        <title>Deep-cultivation of Planctomycetes and their phenomic and genomic characterization uncovers novel biology.</title>
        <authorList>
            <person name="Wiegand S."/>
            <person name="Jogler M."/>
            <person name="Boedeker C."/>
            <person name="Pinto D."/>
            <person name="Vollmers J."/>
            <person name="Rivas-Marin E."/>
            <person name="Kohn T."/>
            <person name="Peeters S.H."/>
            <person name="Heuer A."/>
            <person name="Rast P."/>
            <person name="Oberbeckmann S."/>
            <person name="Bunk B."/>
            <person name="Jeske O."/>
            <person name="Meyerdierks A."/>
            <person name="Storesund J.E."/>
            <person name="Kallscheuer N."/>
            <person name="Luecker S."/>
            <person name="Lage O.M."/>
            <person name="Pohl T."/>
            <person name="Merkel B.J."/>
            <person name="Hornburger P."/>
            <person name="Mueller R.-W."/>
            <person name="Bruemmer F."/>
            <person name="Labrenz M."/>
            <person name="Spormann A.M."/>
            <person name="Op den Camp H."/>
            <person name="Overmann J."/>
            <person name="Amann R."/>
            <person name="Jetten M.S.M."/>
            <person name="Mascher T."/>
            <person name="Medema M.H."/>
            <person name="Devos D.P."/>
            <person name="Kaster A.-K."/>
            <person name="Ovreas L."/>
            <person name="Rohde M."/>
            <person name="Galperin M.Y."/>
            <person name="Jogler C."/>
        </authorList>
    </citation>
    <scope>NUCLEOTIDE SEQUENCE [LARGE SCALE GENOMIC DNA]</scope>
    <source>
        <strain evidence="6 7">Pla163</strain>
    </source>
</reference>
<sequence>MTHDAALDSHAPRTDLLPAERTRTLLRVPTEKLRWQCDPAALGVRSTADVEPVRGVSGQQDAVEALRFGLEIHAPGQNVYVRGLSGTGRTRLVRHLLEEVKPSCPLPPDRVFVHDFERPDRPALITLPRGRGRVFRDRIDELVAYLRDALLPALSSDRMKVRRAELETRLKARLTELTKPFDEQLEKEGFGLAMLNTPVGQQPAVLPVIEGQPAPPDRLAALVQEGKLDADRLTELRTRADALGTEYRELSEKIAKLNQEHRDSLRAGYESEARRLLDRSVCEIAAAFPAPAVQRFLSALVDDVVGKRLHALGESAEEEGAEDLHWTRRYRVNLVRSWDPDDPCPIVVETQPTLRNLVGTIERSVLPNGAAFSDHLMIVGGSLLAADGGYIVLEARDLLTEPGAWKMLVRTLRTGVLEIAPQDSMLFGSMAALKPEPIDVDIKVILIGDPGLYMALDSADPDFPQLFKVLADFDSSLPNDARGLEHYAGTLAALVADEKLPPISADGIAALAEHGARIAGRSDRLTARFGRLSDLAREAAYLAQRAAAPEVTREHVREAVRRTRRRADLPARRFRERIADGTLRIDTRGSVVGQVNGLATTHAGPLTYGFPARITTTIGPGNRGTVNIEGEAQLSGSIHTKGFQILGGLMRHLLRGAEHPLSFSASMAFEQSYGGIDGDSASAAETCCLLSALTGVPLDQGVAMTGAIDQFGHVQPIGAATEKIEGFFDTCSDAGLTGEQGVIVPRSNVVDLMLRPDVVEACAAGRFHVWAVDTVGQALEIFTGVAAGEVEAYTARYPQGSLLMLAIERAGDFWRQARQGPRENGGAKREAIGPAAGNDPTGAGDTTD</sequence>
<dbReference type="GO" id="GO:0030163">
    <property type="term" value="P:protein catabolic process"/>
    <property type="evidence" value="ECO:0007669"/>
    <property type="project" value="InterPro"/>
</dbReference>
<evidence type="ECO:0000256" key="4">
    <source>
        <dbReference type="SAM" id="MobiDB-lite"/>
    </source>
</evidence>
<dbReference type="SUPFAM" id="SSF54211">
    <property type="entry name" value="Ribosomal protein S5 domain 2-like"/>
    <property type="match status" value="1"/>
</dbReference>
<dbReference type="AlphaFoldDB" id="A0A518CYT2"/>
<dbReference type="Pfam" id="PF13654">
    <property type="entry name" value="AAA_32"/>
    <property type="match status" value="1"/>
</dbReference>
<accession>A0A518CYT2</accession>
<dbReference type="InterPro" id="IPR027065">
    <property type="entry name" value="Lon_Prtase"/>
</dbReference>
<dbReference type="EC" id="3.4.21.53" evidence="2"/>
<feature type="domain" description="Lon proteolytic" evidence="5">
    <location>
        <begin position="589"/>
        <end position="785"/>
    </location>
</feature>
<dbReference type="Gene3D" id="3.30.230.10">
    <property type="match status" value="1"/>
</dbReference>
<dbReference type="InterPro" id="IPR046844">
    <property type="entry name" value="Lon-like_helical"/>
</dbReference>
<comment type="catalytic activity">
    <reaction evidence="2">
        <text>Hydrolysis of proteins in presence of ATP.</text>
        <dbReference type="EC" id="3.4.21.53"/>
    </reaction>
</comment>
<feature type="active site" evidence="2">
    <location>
        <position position="680"/>
    </location>
</feature>
<protein>
    <recommendedName>
        <fullName evidence="2">endopeptidase La</fullName>
        <ecNumber evidence="2">3.4.21.53</ecNumber>
    </recommendedName>
</protein>
<dbReference type="InterPro" id="IPR027417">
    <property type="entry name" value="P-loop_NTPase"/>
</dbReference>
<dbReference type="InterPro" id="IPR041699">
    <property type="entry name" value="AAA_32"/>
</dbReference>
<dbReference type="PRINTS" id="PR00830">
    <property type="entry name" value="ENDOLAPTASE"/>
</dbReference>